<name>A0A6J5MIM8_9CAUD</name>
<organism evidence="1">
    <name type="scientific">uncultured Caudovirales phage</name>
    <dbReference type="NCBI Taxonomy" id="2100421"/>
    <lineage>
        <taxon>Viruses</taxon>
        <taxon>Duplodnaviria</taxon>
        <taxon>Heunggongvirae</taxon>
        <taxon>Uroviricota</taxon>
        <taxon>Caudoviricetes</taxon>
        <taxon>Peduoviridae</taxon>
        <taxon>Maltschvirus</taxon>
        <taxon>Maltschvirus maltsch</taxon>
    </lineage>
</organism>
<protein>
    <submittedName>
        <fullName evidence="1">Uncharacterized protein</fullName>
    </submittedName>
</protein>
<evidence type="ECO:0000313" key="2">
    <source>
        <dbReference type="EMBL" id="CAB4155761.1"/>
    </source>
</evidence>
<proteinExistence type="predicted"/>
<reference evidence="1" key="1">
    <citation type="submission" date="2020-04" db="EMBL/GenBank/DDBJ databases">
        <authorList>
            <person name="Chiriac C."/>
            <person name="Salcher M."/>
            <person name="Ghai R."/>
            <person name="Kavagutti S V."/>
        </authorList>
    </citation>
    <scope>NUCLEOTIDE SEQUENCE</scope>
</reference>
<dbReference type="EMBL" id="LR796441">
    <property type="protein sequence ID" value="CAB4144956.1"/>
    <property type="molecule type" value="Genomic_DNA"/>
</dbReference>
<dbReference type="EMBL" id="LR796634">
    <property type="protein sequence ID" value="CAB4155761.1"/>
    <property type="molecule type" value="Genomic_DNA"/>
</dbReference>
<evidence type="ECO:0000313" key="1">
    <source>
        <dbReference type="EMBL" id="CAB4144956.1"/>
    </source>
</evidence>
<gene>
    <name evidence="1" type="ORF">UFOVP467_16</name>
    <name evidence="2" type="ORF">UFOVP657_18</name>
</gene>
<sequence>MSTTPTFEYFVTRLNDDINRIGEGKGNTYDFYETTSHDKDFNVNGHRVSLSFQLRIDVATKELVLLDRIEAKIIVALTMYEDENTRIEPSSRKLRSFNIKTTSETLCDQITEATAAFNVVIKDINIPAVPFDFWKYVSISMPQFDKAVASTARDNSDLIELA</sequence>
<accession>A0A6J5MIM8</accession>